<evidence type="ECO:0000313" key="3">
    <source>
        <dbReference type="Proteomes" id="UP000275408"/>
    </source>
</evidence>
<dbReference type="OrthoDB" id="5970404at2759"/>
<evidence type="ECO:0000256" key="1">
    <source>
        <dbReference type="SAM" id="Coils"/>
    </source>
</evidence>
<keyword evidence="3" id="KW-1185">Reference proteome</keyword>
<name>A0A3M6UL49_POCDA</name>
<sequence length="161" mass="19031">MRRATICHQERTIQVNNDALLSLERSKIDIMNEVARAYHEIEELKAKLAKKNSQIKNSHDFQDTLLLQAEKLRYEKEQISQRCDSVMQEMMDRLRVKQDIISQVREEIEKYVKLKLEVQNRNQVLRERLEKRDKIIAGLKTKLTMMSSWTVRSTSSAQIVS</sequence>
<dbReference type="OMA" id="GMESNIN"/>
<dbReference type="Proteomes" id="UP000275408">
    <property type="component" value="Unassembled WGS sequence"/>
</dbReference>
<reference evidence="2 3" key="1">
    <citation type="journal article" date="2018" name="Sci. Rep.">
        <title>Comparative analysis of the Pocillopora damicornis genome highlights role of immune system in coral evolution.</title>
        <authorList>
            <person name="Cunning R."/>
            <person name="Bay R.A."/>
            <person name="Gillette P."/>
            <person name="Baker A.C."/>
            <person name="Traylor-Knowles N."/>
        </authorList>
    </citation>
    <scope>NUCLEOTIDE SEQUENCE [LARGE SCALE GENOMIC DNA]</scope>
    <source>
        <strain evidence="2">RSMAS</strain>
        <tissue evidence="2">Whole animal</tissue>
    </source>
</reference>
<dbReference type="EMBL" id="RCHS01001270">
    <property type="protein sequence ID" value="RMX54391.1"/>
    <property type="molecule type" value="Genomic_DNA"/>
</dbReference>
<evidence type="ECO:0000313" key="2">
    <source>
        <dbReference type="EMBL" id="RMX54391.1"/>
    </source>
</evidence>
<comment type="caution">
    <text evidence="2">The sequence shown here is derived from an EMBL/GenBank/DDBJ whole genome shotgun (WGS) entry which is preliminary data.</text>
</comment>
<organism evidence="2 3">
    <name type="scientific">Pocillopora damicornis</name>
    <name type="common">Cauliflower coral</name>
    <name type="synonym">Millepora damicornis</name>
    <dbReference type="NCBI Taxonomy" id="46731"/>
    <lineage>
        <taxon>Eukaryota</taxon>
        <taxon>Metazoa</taxon>
        <taxon>Cnidaria</taxon>
        <taxon>Anthozoa</taxon>
        <taxon>Hexacorallia</taxon>
        <taxon>Scleractinia</taxon>
        <taxon>Astrocoeniina</taxon>
        <taxon>Pocilloporidae</taxon>
        <taxon>Pocillopora</taxon>
    </lineage>
</organism>
<dbReference type="AlphaFoldDB" id="A0A3M6UL49"/>
<proteinExistence type="predicted"/>
<accession>A0A3M6UL49</accession>
<protein>
    <submittedName>
        <fullName evidence="2">Uncharacterized protein</fullName>
    </submittedName>
</protein>
<gene>
    <name evidence="2" type="ORF">pdam_00013887</name>
</gene>
<feature type="coiled-coil region" evidence="1">
    <location>
        <begin position="27"/>
        <end position="121"/>
    </location>
</feature>
<keyword evidence="1" id="KW-0175">Coiled coil</keyword>